<dbReference type="Proteomes" id="UP000827440">
    <property type="component" value="Segment"/>
</dbReference>
<dbReference type="KEGG" id="vg:75691072"/>
<name>A0AAE7RV51_9CAUD</name>
<reference evidence="1 2" key="1">
    <citation type="submission" date="2021-04" db="EMBL/GenBank/DDBJ databases">
        <authorList>
            <person name="Shkoporov A.N."/>
            <person name="Stockdale S.R."/>
            <person name="Guerin E."/>
            <person name="Ross R.P."/>
            <person name="Hill C."/>
        </authorList>
    </citation>
    <scope>NUCLEOTIDE SEQUENCE [LARGE SCALE GENOMIC DNA]</scope>
    <source>
        <strain evidence="2">cr54_1</strain>
    </source>
</reference>
<sequence length="116" mass="13987">MIYNYEVISSSKLDRSKSYIDFKKRQLFIKGIRLPTRKYYMYLRKLDVISNLNIVYIAFVKDKVNSACRLITRSDFGYYRVDFSEVFNEFNIKTDVNVEFKLEESDDMIEVYEIII</sequence>
<keyword evidence="2" id="KW-1185">Reference proteome</keyword>
<dbReference type="GeneID" id="75691072"/>
<dbReference type="EMBL" id="MZ130484">
    <property type="protein sequence ID" value="QWM89989.1"/>
    <property type="molecule type" value="Genomic_DNA"/>
</dbReference>
<evidence type="ECO:0000313" key="2">
    <source>
        <dbReference type="Proteomes" id="UP000827440"/>
    </source>
</evidence>
<dbReference type="RefSeq" id="YP_010359561.1">
    <property type="nucleotide sequence ID" value="NC_062774.1"/>
</dbReference>
<evidence type="ECO:0000313" key="1">
    <source>
        <dbReference type="EMBL" id="QWM89989.1"/>
    </source>
</evidence>
<protein>
    <submittedName>
        <fullName evidence="1">Virion egress protein-like protein</fullName>
    </submittedName>
</protein>
<organism evidence="1 2">
    <name type="scientific">uncultured phage cr54_1</name>
    <dbReference type="NCBI Taxonomy" id="2986398"/>
    <lineage>
        <taxon>Viruses</taxon>
        <taxon>Duplodnaviria</taxon>
        <taxon>Heunggongvirae</taxon>
        <taxon>Uroviricota</taxon>
        <taxon>Caudoviricetes</taxon>
        <taxon>Crassvirales</taxon>
        <taxon>Intestiviridae</taxon>
        <taxon>Churivirinae</taxon>
        <taxon>Jahgtovirus</taxon>
        <taxon>Jahgtovirus intestinalis</taxon>
    </lineage>
</organism>
<proteinExistence type="predicted"/>
<accession>A0AAE7RV51</accession>
<gene>
    <name evidence="1" type="primary">gp_20534</name>
</gene>